<dbReference type="InterPro" id="IPR010998">
    <property type="entry name" value="Integrase_recombinase_N"/>
</dbReference>
<accession>A0A939TNY3</accession>
<name>A0A939TNY3_9MICO</name>
<dbReference type="CDD" id="cd01189">
    <property type="entry name" value="INT_ICEBs1_C_like"/>
    <property type="match status" value="1"/>
</dbReference>
<organism evidence="5 6">
    <name type="scientific">Leucobacter tardus</name>
    <dbReference type="NCBI Taxonomy" id="501483"/>
    <lineage>
        <taxon>Bacteria</taxon>
        <taxon>Bacillati</taxon>
        <taxon>Actinomycetota</taxon>
        <taxon>Actinomycetes</taxon>
        <taxon>Micrococcales</taxon>
        <taxon>Microbacteriaceae</taxon>
        <taxon>Leucobacter</taxon>
    </lineage>
</organism>
<dbReference type="GO" id="GO:0006310">
    <property type="term" value="P:DNA recombination"/>
    <property type="evidence" value="ECO:0007669"/>
    <property type="project" value="UniProtKB-KW"/>
</dbReference>
<dbReference type="RefSeq" id="WP_208239907.1">
    <property type="nucleotide sequence ID" value="NZ_BAAAQU010000002.1"/>
</dbReference>
<dbReference type="PANTHER" id="PTHR30349">
    <property type="entry name" value="PHAGE INTEGRASE-RELATED"/>
    <property type="match status" value="1"/>
</dbReference>
<dbReference type="Gene3D" id="1.10.150.130">
    <property type="match status" value="1"/>
</dbReference>
<proteinExistence type="inferred from homology"/>
<dbReference type="SUPFAM" id="SSF56349">
    <property type="entry name" value="DNA breaking-rejoining enzymes"/>
    <property type="match status" value="1"/>
</dbReference>
<keyword evidence="3" id="KW-0233">DNA recombination</keyword>
<dbReference type="PROSITE" id="PS51898">
    <property type="entry name" value="TYR_RECOMBINASE"/>
    <property type="match status" value="1"/>
</dbReference>
<evidence type="ECO:0000313" key="5">
    <source>
        <dbReference type="EMBL" id="MBO2990704.1"/>
    </source>
</evidence>
<evidence type="ECO:0000313" key="6">
    <source>
        <dbReference type="Proteomes" id="UP000668403"/>
    </source>
</evidence>
<keyword evidence="2" id="KW-0238">DNA-binding</keyword>
<dbReference type="InterPro" id="IPR050090">
    <property type="entry name" value="Tyrosine_recombinase_XerCD"/>
</dbReference>
<evidence type="ECO:0000256" key="3">
    <source>
        <dbReference type="ARBA" id="ARBA00023172"/>
    </source>
</evidence>
<dbReference type="Pfam" id="PF00589">
    <property type="entry name" value="Phage_integrase"/>
    <property type="match status" value="1"/>
</dbReference>
<feature type="domain" description="Tyr recombinase" evidence="4">
    <location>
        <begin position="111"/>
        <end position="318"/>
    </location>
</feature>
<dbReference type="GO" id="GO:0015074">
    <property type="term" value="P:DNA integration"/>
    <property type="evidence" value="ECO:0007669"/>
    <property type="project" value="InterPro"/>
</dbReference>
<dbReference type="PANTHER" id="PTHR30349:SF41">
    <property type="entry name" value="INTEGRASE_RECOMBINASE PROTEIN MJ0367-RELATED"/>
    <property type="match status" value="1"/>
</dbReference>
<dbReference type="AlphaFoldDB" id="A0A939TNY3"/>
<sequence>MSQRGEYAEAKTELVAVDGDLGVATENTAKTRLLYERNMRTLVLPFFKEVTLREIGVARCDYFLKQLAKKSYNRARQARVVLRLALSLAVRNEIIPRNPMDHVSRLRRPARTPDVFTWDELKAIRTGISAWEQRPISGGPKPDGQLGQIVEVMLGTSARIGELLAIRLRDLDLDAPIPSVRISGTIVSRKGAPTHRQDHPKTARSVRRVALPGFALRAIKARLKKIRFTHPDALLFATRVGTPHTTNNVRRQLRDVMDKAGVADVTPHRFRRTAATAINEIGGLQLASELLGHSDPSITREHYIRRNETVNPITAEFLEQAFGKAG</sequence>
<reference evidence="5" key="1">
    <citation type="submission" date="2021-03" db="EMBL/GenBank/DDBJ databases">
        <title>Leucobacter chromiisoli sp. nov., isolated from chromium-containing soil of chemical plant.</title>
        <authorList>
            <person name="Xu Z."/>
        </authorList>
    </citation>
    <scope>NUCLEOTIDE SEQUENCE</scope>
    <source>
        <strain evidence="5">K 70/01</strain>
    </source>
</reference>
<dbReference type="Proteomes" id="UP000668403">
    <property type="component" value="Unassembled WGS sequence"/>
</dbReference>
<evidence type="ECO:0000256" key="1">
    <source>
        <dbReference type="ARBA" id="ARBA00008857"/>
    </source>
</evidence>
<comment type="caution">
    <text evidence="5">The sequence shown here is derived from an EMBL/GenBank/DDBJ whole genome shotgun (WGS) entry which is preliminary data.</text>
</comment>
<evidence type="ECO:0000259" key="4">
    <source>
        <dbReference type="PROSITE" id="PS51898"/>
    </source>
</evidence>
<comment type="similarity">
    <text evidence="1">Belongs to the 'phage' integrase family.</text>
</comment>
<dbReference type="InterPro" id="IPR013762">
    <property type="entry name" value="Integrase-like_cat_sf"/>
</dbReference>
<protein>
    <submittedName>
        <fullName evidence="5">Site-specific integrase</fullName>
    </submittedName>
</protein>
<evidence type="ECO:0000256" key="2">
    <source>
        <dbReference type="ARBA" id="ARBA00023125"/>
    </source>
</evidence>
<dbReference type="GO" id="GO:0003677">
    <property type="term" value="F:DNA binding"/>
    <property type="evidence" value="ECO:0007669"/>
    <property type="project" value="UniProtKB-KW"/>
</dbReference>
<dbReference type="EMBL" id="JAGFBF010000005">
    <property type="protein sequence ID" value="MBO2990704.1"/>
    <property type="molecule type" value="Genomic_DNA"/>
</dbReference>
<dbReference type="InterPro" id="IPR011010">
    <property type="entry name" value="DNA_brk_join_enz"/>
</dbReference>
<dbReference type="InterPro" id="IPR002104">
    <property type="entry name" value="Integrase_catalytic"/>
</dbReference>
<dbReference type="Gene3D" id="1.10.443.10">
    <property type="entry name" value="Intergrase catalytic core"/>
    <property type="match status" value="1"/>
</dbReference>
<keyword evidence="6" id="KW-1185">Reference proteome</keyword>
<gene>
    <name evidence="5" type="ORF">J4H85_11930</name>
</gene>